<evidence type="ECO:0000256" key="1">
    <source>
        <dbReference type="SAM" id="Phobius"/>
    </source>
</evidence>
<keyword evidence="3" id="KW-1185">Reference proteome</keyword>
<evidence type="ECO:0000313" key="2">
    <source>
        <dbReference type="EMBL" id="UTV30108.1"/>
    </source>
</evidence>
<dbReference type="RefSeq" id="WP_255391452.1">
    <property type="nucleotide sequence ID" value="NZ_CP101509.1"/>
</dbReference>
<dbReference type="Proteomes" id="UP001057998">
    <property type="component" value="Chromosome 2"/>
</dbReference>
<accession>A0ABY5GMF6</accession>
<name>A0ABY5GMF6_9GAMM</name>
<gene>
    <name evidence="2" type="ORF">NNL38_16095</name>
</gene>
<protein>
    <submittedName>
        <fullName evidence="2">3-ketoacyl-ACP reductase</fullName>
    </submittedName>
</protein>
<organism evidence="2 3">
    <name type="scientific">Photobacterium atrarenae</name>
    <dbReference type="NCBI Taxonomy" id="865757"/>
    <lineage>
        <taxon>Bacteria</taxon>
        <taxon>Pseudomonadati</taxon>
        <taxon>Pseudomonadota</taxon>
        <taxon>Gammaproteobacteria</taxon>
        <taxon>Vibrionales</taxon>
        <taxon>Vibrionaceae</taxon>
        <taxon>Photobacterium</taxon>
    </lineage>
</organism>
<keyword evidence="1" id="KW-0812">Transmembrane</keyword>
<feature type="transmembrane region" description="Helical" evidence="1">
    <location>
        <begin position="12"/>
        <end position="33"/>
    </location>
</feature>
<keyword evidence="1" id="KW-0472">Membrane</keyword>
<sequence>MMDKLFTFLNKLVAYLAMLMFVVGGGLALYAMLYGN</sequence>
<evidence type="ECO:0000313" key="3">
    <source>
        <dbReference type="Proteomes" id="UP001057998"/>
    </source>
</evidence>
<dbReference type="EMBL" id="CP101509">
    <property type="protein sequence ID" value="UTV30108.1"/>
    <property type="molecule type" value="Genomic_DNA"/>
</dbReference>
<proteinExistence type="predicted"/>
<keyword evidence="1" id="KW-1133">Transmembrane helix</keyword>
<reference evidence="2" key="1">
    <citation type="submission" date="2022-07" db="EMBL/GenBank/DDBJ databases">
        <title>Genome sequencing of Photobacterium atrarenae GJH2-4.</title>
        <authorList>
            <person name="Park S.-J."/>
        </authorList>
    </citation>
    <scope>NUCLEOTIDE SEQUENCE</scope>
    <source>
        <strain evidence="2">GJH2-4</strain>
    </source>
</reference>